<evidence type="ECO:0000259" key="2">
    <source>
        <dbReference type="Pfam" id="PF03712"/>
    </source>
</evidence>
<dbReference type="GO" id="GO:0004500">
    <property type="term" value="F:dopamine beta-monooxygenase activity"/>
    <property type="evidence" value="ECO:0007669"/>
    <property type="project" value="InterPro"/>
</dbReference>
<keyword evidence="1" id="KW-1015">Disulfide bond</keyword>
<dbReference type="GO" id="GO:0005507">
    <property type="term" value="F:copper ion binding"/>
    <property type="evidence" value="ECO:0007669"/>
    <property type="project" value="InterPro"/>
</dbReference>
<organism evidence="3">
    <name type="scientific">freshwater metagenome</name>
    <dbReference type="NCBI Taxonomy" id="449393"/>
    <lineage>
        <taxon>unclassified sequences</taxon>
        <taxon>metagenomes</taxon>
        <taxon>ecological metagenomes</taxon>
    </lineage>
</organism>
<evidence type="ECO:0000256" key="1">
    <source>
        <dbReference type="ARBA" id="ARBA00023157"/>
    </source>
</evidence>
<evidence type="ECO:0000313" key="3">
    <source>
        <dbReference type="EMBL" id="CAB4919229.1"/>
    </source>
</evidence>
<accession>A0A6J7HTN6</accession>
<dbReference type="InterPro" id="IPR036939">
    <property type="entry name" value="Cu2_ascorb_mOase_N_sf"/>
</dbReference>
<dbReference type="Gene3D" id="2.60.120.310">
    <property type="entry name" value="Copper type II, ascorbate-dependent monooxygenase, N-terminal domain"/>
    <property type="match status" value="1"/>
</dbReference>
<dbReference type="SUPFAM" id="SSF49742">
    <property type="entry name" value="PHM/PNGase F"/>
    <property type="match status" value="2"/>
</dbReference>
<dbReference type="EMBL" id="CAFBMS010000039">
    <property type="protein sequence ID" value="CAB4919229.1"/>
    <property type="molecule type" value="Genomic_DNA"/>
</dbReference>
<dbReference type="InterPro" id="IPR024548">
    <property type="entry name" value="Cu2_monoox_C"/>
</dbReference>
<dbReference type="Gene3D" id="2.60.120.230">
    <property type="match status" value="1"/>
</dbReference>
<gene>
    <name evidence="3" type="ORF">UFOPK3614_00765</name>
</gene>
<reference evidence="3" key="1">
    <citation type="submission" date="2020-05" db="EMBL/GenBank/DDBJ databases">
        <authorList>
            <person name="Chiriac C."/>
            <person name="Salcher M."/>
            <person name="Ghai R."/>
            <person name="Kavagutti S V."/>
        </authorList>
    </citation>
    <scope>NUCLEOTIDE SEQUENCE</scope>
</reference>
<protein>
    <submittedName>
        <fullName evidence="3">Unannotated protein</fullName>
    </submittedName>
</protein>
<dbReference type="Pfam" id="PF03712">
    <property type="entry name" value="Cu2_monoox_C"/>
    <property type="match status" value="1"/>
</dbReference>
<dbReference type="InterPro" id="IPR008977">
    <property type="entry name" value="PHM/PNGase_F_dom_sf"/>
</dbReference>
<dbReference type="InterPro" id="IPR014784">
    <property type="entry name" value="Cu2_ascorb_mOase-like_C"/>
</dbReference>
<proteinExistence type="predicted"/>
<dbReference type="InterPro" id="IPR000945">
    <property type="entry name" value="DBH-like"/>
</dbReference>
<dbReference type="PANTHER" id="PTHR10157">
    <property type="entry name" value="DOPAMINE BETA HYDROXYLASE RELATED"/>
    <property type="match status" value="1"/>
</dbReference>
<dbReference type="PANTHER" id="PTHR10157:SF23">
    <property type="entry name" value="MOXD1 HOMOLOG 1"/>
    <property type="match status" value="1"/>
</dbReference>
<feature type="domain" description="Copper type II ascorbate-dependent monooxygenase C-terminal" evidence="2">
    <location>
        <begin position="269"/>
        <end position="378"/>
    </location>
</feature>
<name>A0A6J7HTN6_9ZZZZ</name>
<sequence>MDFKADVVNRRRFLLILLSCLIAAVSSLGTLGNNDIASAASKTKNVLVLKTPSYIPTPPTGGSDEYRCFILDPKLVKSSFLQSVSITPTNTHVSHHGILYRLPAEGVAAAKTLDSQSTEKGWPCFGDSGIPGAGMGRLASSASWISFWAPGGNFKQFPAGTGMKMDAKDQFILQIHFHLMAGMSPESASMNVTLKYATKRVKQLNTMLLAAPIELPCSESETGPLCDRKNAIADLKKRTIDTALFTNAGLQLKCGGDPRNPIPSSVTTCKQILLSPTNIYGTTGHMHQLGKSIEISIQDGVTEKVTILTSQTNWDFDNQKTNWVKTPVSANAGDTLKVTCTYDVKLRSLLPAFKDQPPRYVVWGEGSNDEMCLAIINYVD</sequence>
<dbReference type="AlphaFoldDB" id="A0A6J7HTN6"/>